<protein>
    <submittedName>
        <fullName evidence="1">Uncharacterized protein</fullName>
    </submittedName>
</protein>
<comment type="caution">
    <text evidence="1">The sequence shown here is derived from an EMBL/GenBank/DDBJ whole genome shotgun (WGS) entry which is preliminary data.</text>
</comment>
<dbReference type="Proteomes" id="UP000245383">
    <property type="component" value="Unassembled WGS sequence"/>
</dbReference>
<reference evidence="1 2" key="1">
    <citation type="journal article" date="2018" name="MBio">
        <title>Comparative Genomics Reveals the Core Gene Toolbox for the Fungus-Insect Symbiosis.</title>
        <authorList>
            <person name="Wang Y."/>
            <person name="Stata M."/>
            <person name="Wang W."/>
            <person name="Stajich J.E."/>
            <person name="White M.M."/>
            <person name="Moncalvo J.M."/>
        </authorList>
    </citation>
    <scope>NUCLEOTIDE SEQUENCE [LARGE SCALE GENOMIC DNA]</scope>
    <source>
        <strain evidence="1 2">SWE-8-4</strain>
    </source>
</reference>
<dbReference type="InterPro" id="IPR036322">
    <property type="entry name" value="WD40_repeat_dom_sf"/>
</dbReference>
<dbReference type="Gene3D" id="2.130.10.10">
    <property type="entry name" value="YVTN repeat-like/Quinoprotein amine dehydrogenase"/>
    <property type="match status" value="1"/>
</dbReference>
<dbReference type="EMBL" id="MBFR01000076">
    <property type="protein sequence ID" value="PVU94731.1"/>
    <property type="molecule type" value="Genomic_DNA"/>
</dbReference>
<evidence type="ECO:0000313" key="2">
    <source>
        <dbReference type="Proteomes" id="UP000245383"/>
    </source>
</evidence>
<accession>A0A2T9YR03</accession>
<dbReference type="AlphaFoldDB" id="A0A2T9YR03"/>
<sequence length="109" mass="11929">MIEDFYHQITTGRVSSVCWLPPEAGLSYNDPDLLFLTGTSGSNQEISFWSIKNPDFAQNNATPLEFDICEIGSLQHKGDVNCIQPHGTDGVLTGSSNGTINYFKLIVSC</sequence>
<gene>
    <name evidence="1" type="ORF">BB561_002301</name>
</gene>
<dbReference type="InterPro" id="IPR015943">
    <property type="entry name" value="WD40/YVTN_repeat-like_dom_sf"/>
</dbReference>
<dbReference type="SUPFAM" id="SSF50978">
    <property type="entry name" value="WD40 repeat-like"/>
    <property type="match status" value="1"/>
</dbReference>
<proteinExistence type="predicted"/>
<keyword evidence="2" id="KW-1185">Reference proteome</keyword>
<dbReference type="OrthoDB" id="427795at2759"/>
<name>A0A2T9YR03_9FUNG</name>
<organism evidence="1 2">
    <name type="scientific">Smittium simulii</name>
    <dbReference type="NCBI Taxonomy" id="133385"/>
    <lineage>
        <taxon>Eukaryota</taxon>
        <taxon>Fungi</taxon>
        <taxon>Fungi incertae sedis</taxon>
        <taxon>Zoopagomycota</taxon>
        <taxon>Kickxellomycotina</taxon>
        <taxon>Harpellomycetes</taxon>
        <taxon>Harpellales</taxon>
        <taxon>Legeriomycetaceae</taxon>
        <taxon>Smittium</taxon>
    </lineage>
</organism>
<evidence type="ECO:0000313" key="1">
    <source>
        <dbReference type="EMBL" id="PVU94731.1"/>
    </source>
</evidence>
<dbReference type="STRING" id="133385.A0A2T9YR03"/>